<name>A0A4U5MCK9_STECR</name>
<dbReference type="AlphaFoldDB" id="A0A4U5MCK9"/>
<protein>
    <submittedName>
        <fullName evidence="1">Uncharacterized protein</fullName>
    </submittedName>
</protein>
<proteinExistence type="predicted"/>
<accession>A0A4U5MCK9</accession>
<comment type="caution">
    <text evidence="1">The sequence shown here is derived from an EMBL/GenBank/DDBJ whole genome shotgun (WGS) entry which is preliminary data.</text>
</comment>
<evidence type="ECO:0000313" key="2">
    <source>
        <dbReference type="Proteomes" id="UP000298663"/>
    </source>
</evidence>
<reference evidence="1 2" key="2">
    <citation type="journal article" date="2019" name="G3 (Bethesda)">
        <title>Hybrid Assembly of the Genome of the Entomopathogenic Nematode Steinernema carpocapsae Identifies the X-Chromosome.</title>
        <authorList>
            <person name="Serra L."/>
            <person name="Macchietto M."/>
            <person name="Macias-Munoz A."/>
            <person name="McGill C.J."/>
            <person name="Rodriguez I.M."/>
            <person name="Rodriguez B."/>
            <person name="Murad R."/>
            <person name="Mortazavi A."/>
        </authorList>
    </citation>
    <scope>NUCLEOTIDE SEQUENCE [LARGE SCALE GENOMIC DNA]</scope>
    <source>
        <strain evidence="1 2">ALL</strain>
    </source>
</reference>
<organism evidence="1 2">
    <name type="scientific">Steinernema carpocapsae</name>
    <name type="common">Entomopathogenic nematode</name>
    <dbReference type="NCBI Taxonomy" id="34508"/>
    <lineage>
        <taxon>Eukaryota</taxon>
        <taxon>Metazoa</taxon>
        <taxon>Ecdysozoa</taxon>
        <taxon>Nematoda</taxon>
        <taxon>Chromadorea</taxon>
        <taxon>Rhabditida</taxon>
        <taxon>Tylenchina</taxon>
        <taxon>Panagrolaimomorpha</taxon>
        <taxon>Strongyloidoidea</taxon>
        <taxon>Steinernematidae</taxon>
        <taxon>Steinernema</taxon>
    </lineage>
</organism>
<evidence type="ECO:0000313" key="1">
    <source>
        <dbReference type="EMBL" id="TKR66859.1"/>
    </source>
</evidence>
<reference evidence="1 2" key="1">
    <citation type="journal article" date="2015" name="Genome Biol.">
        <title>Comparative genomics of Steinernema reveals deeply conserved gene regulatory networks.</title>
        <authorList>
            <person name="Dillman A.R."/>
            <person name="Macchietto M."/>
            <person name="Porter C.F."/>
            <person name="Rogers A."/>
            <person name="Williams B."/>
            <person name="Antoshechkin I."/>
            <person name="Lee M.M."/>
            <person name="Goodwin Z."/>
            <person name="Lu X."/>
            <person name="Lewis E.E."/>
            <person name="Goodrich-Blair H."/>
            <person name="Stock S.P."/>
            <person name="Adams B.J."/>
            <person name="Sternberg P.W."/>
            <person name="Mortazavi A."/>
        </authorList>
    </citation>
    <scope>NUCLEOTIDE SEQUENCE [LARGE SCALE GENOMIC DNA]</scope>
    <source>
        <strain evidence="1 2">ALL</strain>
    </source>
</reference>
<sequence length="150" mass="17274">MATNGFRTAQYGKVRIRQKREFYKSLSGPDAITLHKPQSAMMKTEYCGLWLNFLRLSRCGDVFNPKSTQSPTTNFTVAKKNDNLDRRKIANFIVAARDRTGQWRQEHSKTGKILFFSNPNFAILRNPEAVSRHSDARVVITVFENPLHQK</sequence>
<dbReference type="Proteomes" id="UP000298663">
    <property type="component" value="Unassembled WGS sequence"/>
</dbReference>
<gene>
    <name evidence="1" type="ORF">L596_023093</name>
</gene>
<keyword evidence="2" id="KW-1185">Reference proteome</keyword>
<dbReference type="EMBL" id="AZBU02000008">
    <property type="protein sequence ID" value="TKR66859.1"/>
    <property type="molecule type" value="Genomic_DNA"/>
</dbReference>